<feature type="chain" id="PRO_5025559279" evidence="1">
    <location>
        <begin position="19"/>
        <end position="84"/>
    </location>
</feature>
<organism evidence="2 3">
    <name type="scientific">Trematosphaeria pertusa</name>
    <dbReference type="NCBI Taxonomy" id="390896"/>
    <lineage>
        <taxon>Eukaryota</taxon>
        <taxon>Fungi</taxon>
        <taxon>Dikarya</taxon>
        <taxon>Ascomycota</taxon>
        <taxon>Pezizomycotina</taxon>
        <taxon>Dothideomycetes</taxon>
        <taxon>Pleosporomycetidae</taxon>
        <taxon>Pleosporales</taxon>
        <taxon>Massarineae</taxon>
        <taxon>Trematosphaeriaceae</taxon>
        <taxon>Trematosphaeria</taxon>
    </lineage>
</organism>
<keyword evidence="1" id="KW-0732">Signal</keyword>
<dbReference type="EMBL" id="ML987200">
    <property type="protein sequence ID" value="KAF2245701.1"/>
    <property type="molecule type" value="Genomic_DNA"/>
</dbReference>
<accession>A0A6A6I5S3</accession>
<keyword evidence="3" id="KW-1185">Reference proteome</keyword>
<reference evidence="2" key="1">
    <citation type="journal article" date="2020" name="Stud. Mycol.">
        <title>101 Dothideomycetes genomes: a test case for predicting lifestyles and emergence of pathogens.</title>
        <authorList>
            <person name="Haridas S."/>
            <person name="Albert R."/>
            <person name="Binder M."/>
            <person name="Bloem J."/>
            <person name="Labutti K."/>
            <person name="Salamov A."/>
            <person name="Andreopoulos B."/>
            <person name="Baker S."/>
            <person name="Barry K."/>
            <person name="Bills G."/>
            <person name="Bluhm B."/>
            <person name="Cannon C."/>
            <person name="Castanera R."/>
            <person name="Culley D."/>
            <person name="Daum C."/>
            <person name="Ezra D."/>
            <person name="Gonzalez J."/>
            <person name="Henrissat B."/>
            <person name="Kuo A."/>
            <person name="Liang C."/>
            <person name="Lipzen A."/>
            <person name="Lutzoni F."/>
            <person name="Magnuson J."/>
            <person name="Mondo S."/>
            <person name="Nolan M."/>
            <person name="Ohm R."/>
            <person name="Pangilinan J."/>
            <person name="Park H.-J."/>
            <person name="Ramirez L."/>
            <person name="Alfaro M."/>
            <person name="Sun H."/>
            <person name="Tritt A."/>
            <person name="Yoshinaga Y."/>
            <person name="Zwiers L.-H."/>
            <person name="Turgeon B."/>
            <person name="Goodwin S."/>
            <person name="Spatafora J."/>
            <person name="Crous P."/>
            <person name="Grigoriev I."/>
        </authorList>
    </citation>
    <scope>NUCLEOTIDE SEQUENCE</scope>
    <source>
        <strain evidence="2">CBS 122368</strain>
    </source>
</reference>
<feature type="signal peptide" evidence="1">
    <location>
        <begin position="1"/>
        <end position="18"/>
    </location>
</feature>
<evidence type="ECO:0000313" key="3">
    <source>
        <dbReference type="Proteomes" id="UP000800094"/>
    </source>
</evidence>
<dbReference type="AlphaFoldDB" id="A0A6A6I5S3"/>
<dbReference type="RefSeq" id="XP_033680705.1">
    <property type="nucleotide sequence ID" value="XM_033833755.1"/>
</dbReference>
<proteinExistence type="predicted"/>
<evidence type="ECO:0000313" key="2">
    <source>
        <dbReference type="EMBL" id="KAF2245701.1"/>
    </source>
</evidence>
<gene>
    <name evidence="2" type="ORF">BU26DRAFT_568258</name>
</gene>
<name>A0A6A6I5S3_9PLEO</name>
<dbReference type="Proteomes" id="UP000800094">
    <property type="component" value="Unassembled WGS sequence"/>
</dbReference>
<dbReference type="OrthoDB" id="3779999at2759"/>
<sequence length="84" mass="8837">MRSVLVLTSALLVAFAAANPVDMTPRSEVLPRDTILAMRQAGCNCNESSCEGPPCCANGTCARSLLLSRDTILAMRQAGCVHGE</sequence>
<dbReference type="GeneID" id="54587085"/>
<evidence type="ECO:0000256" key="1">
    <source>
        <dbReference type="SAM" id="SignalP"/>
    </source>
</evidence>
<protein>
    <submittedName>
        <fullName evidence="2">Uncharacterized protein</fullName>
    </submittedName>
</protein>